<dbReference type="InterPro" id="IPR024393">
    <property type="entry name" value="MscS_porin"/>
</dbReference>
<dbReference type="Pfam" id="PF00924">
    <property type="entry name" value="MS_channel_2nd"/>
    <property type="match status" value="1"/>
</dbReference>
<dbReference type="Pfam" id="PF21082">
    <property type="entry name" value="MS_channel_3rd"/>
    <property type="match status" value="1"/>
</dbReference>
<dbReference type="GO" id="GO:0005886">
    <property type="term" value="C:plasma membrane"/>
    <property type="evidence" value="ECO:0007669"/>
    <property type="project" value="UniProtKB-SubCell"/>
</dbReference>
<feature type="coiled-coil region" evidence="7">
    <location>
        <begin position="115"/>
        <end position="308"/>
    </location>
</feature>
<evidence type="ECO:0000259" key="11">
    <source>
        <dbReference type="Pfam" id="PF12794"/>
    </source>
</evidence>
<dbReference type="PROSITE" id="PS01246">
    <property type="entry name" value="UPF0003"/>
    <property type="match status" value="1"/>
</dbReference>
<accession>A0A1H4FR86</accession>
<keyword evidence="5 8" id="KW-1133">Transmembrane helix</keyword>
<feature type="signal peptide" evidence="9">
    <location>
        <begin position="1"/>
        <end position="23"/>
    </location>
</feature>
<dbReference type="SUPFAM" id="SSF50182">
    <property type="entry name" value="Sm-like ribonucleoproteins"/>
    <property type="match status" value="1"/>
</dbReference>
<comment type="similarity">
    <text evidence="2">Belongs to the MscS (TC 1.A.23) family.</text>
</comment>
<feature type="transmembrane region" description="Helical" evidence="8">
    <location>
        <begin position="819"/>
        <end position="840"/>
    </location>
</feature>
<keyword evidence="7" id="KW-0175">Coiled coil</keyword>
<evidence type="ECO:0000259" key="13">
    <source>
        <dbReference type="Pfam" id="PF21082"/>
    </source>
</evidence>
<evidence type="ECO:0000256" key="2">
    <source>
        <dbReference type="ARBA" id="ARBA00008017"/>
    </source>
</evidence>
<evidence type="ECO:0000259" key="12">
    <source>
        <dbReference type="Pfam" id="PF12795"/>
    </source>
</evidence>
<dbReference type="Pfam" id="PF12794">
    <property type="entry name" value="MscS_TM"/>
    <property type="match status" value="1"/>
</dbReference>
<feature type="transmembrane region" description="Helical" evidence="8">
    <location>
        <begin position="664"/>
        <end position="685"/>
    </location>
</feature>
<feature type="chain" id="PRO_5017351952" evidence="9">
    <location>
        <begin position="24"/>
        <end position="1080"/>
    </location>
</feature>
<keyword evidence="6 8" id="KW-0472">Membrane</keyword>
<dbReference type="InterPro" id="IPR011014">
    <property type="entry name" value="MscS_channel_TM-2"/>
</dbReference>
<gene>
    <name evidence="15" type="ORF">SAMN02745729_11275</name>
</gene>
<evidence type="ECO:0000313" key="16">
    <source>
        <dbReference type="Proteomes" id="UP000242469"/>
    </source>
</evidence>
<dbReference type="Pfam" id="PF12795">
    <property type="entry name" value="MscS_porin"/>
    <property type="match status" value="1"/>
</dbReference>
<feature type="transmembrane region" description="Helical" evidence="8">
    <location>
        <begin position="861"/>
        <end position="880"/>
    </location>
</feature>
<protein>
    <submittedName>
        <fullName evidence="15">Potassium efflux system protein</fullName>
    </submittedName>
</protein>
<dbReference type="Gene3D" id="2.30.30.60">
    <property type="match status" value="1"/>
</dbReference>
<feature type="transmembrane region" description="Helical" evidence="8">
    <location>
        <begin position="594"/>
        <end position="611"/>
    </location>
</feature>
<feature type="transmembrane region" description="Helical" evidence="8">
    <location>
        <begin position="469"/>
        <end position="486"/>
    </location>
</feature>
<feature type="domain" description="Mechanosensitive ion channel MscS C-terminal" evidence="13">
    <location>
        <begin position="976"/>
        <end position="1059"/>
    </location>
</feature>
<dbReference type="InterPro" id="IPR011066">
    <property type="entry name" value="MscS_channel_C_sf"/>
</dbReference>
<dbReference type="Pfam" id="PF21088">
    <property type="entry name" value="MS_channel_1st"/>
    <property type="match status" value="1"/>
</dbReference>
<feature type="coiled-coil region" evidence="7">
    <location>
        <begin position="60"/>
        <end position="90"/>
    </location>
</feature>
<dbReference type="Proteomes" id="UP000242469">
    <property type="component" value="Unassembled WGS sequence"/>
</dbReference>
<dbReference type="InterPro" id="IPR010920">
    <property type="entry name" value="LSM_dom_sf"/>
</dbReference>
<dbReference type="Gene3D" id="3.30.70.100">
    <property type="match status" value="1"/>
</dbReference>
<dbReference type="AlphaFoldDB" id="A0A1H4FR86"/>
<feature type="domain" description="Mechanosensitive ion channel inner membrane" evidence="11">
    <location>
        <begin position="474"/>
        <end position="799"/>
    </location>
</feature>
<organism evidence="15 16">
    <name type="scientific">Marinobacterium iners DSM 11526</name>
    <dbReference type="NCBI Taxonomy" id="1122198"/>
    <lineage>
        <taxon>Bacteria</taxon>
        <taxon>Pseudomonadati</taxon>
        <taxon>Pseudomonadota</taxon>
        <taxon>Gammaproteobacteria</taxon>
        <taxon>Oceanospirillales</taxon>
        <taxon>Oceanospirillaceae</taxon>
        <taxon>Marinobacterium</taxon>
    </lineage>
</organism>
<evidence type="ECO:0000256" key="3">
    <source>
        <dbReference type="ARBA" id="ARBA00022475"/>
    </source>
</evidence>
<dbReference type="SUPFAM" id="SSF82861">
    <property type="entry name" value="Mechanosensitive channel protein MscS (YggB), transmembrane region"/>
    <property type="match status" value="1"/>
</dbReference>
<sequence>MIRSILLTPIVFLLLGLATSLSAATPELVTQLERQIEQLSQDESGQPPLRDLYQRTLSAIKDQRQYQQRAEALQQQLERQPAALEEQQRQLERPLTPIDMQSLQALDTVSLEQRLTLKRAALLQLEQRRDQLLQQTELNEQKLVSLREQLADLKQTSPRIPDFPGEGDSQLTDARLQLKNALQERHNSQIQALELELLALPGESERARLELRHLQQQLTSESEQLTQMQQLLEQKRQDELQNTLSNLIQAGAEATQPGPIRELIERNRELTEQLGQLNERSAAATRSRNALEQELNLVSQSLKTVQQQLELDSYSASYELRRFTQSLSRPVDTLSTRQMLNSLRLGSLDFNRLRAQQDAQTNTEQASLSAAQQQQLTQLQASQENLLSRIQERRQQLIGELSQLLTVQEQLNERISQARGLIARQLLWLPVVTPISASWPGQVVSGFSLLSQQLKPMPQTAVWNETPQLGLSVIMFVMSLLLAFWLQRYQRQNRARWVRELGNVVHDRFARTLRLYLLAPLIAAPLPLLLILLREHSLNPSHPDHFALQQLMLLWAASLLLYGTVLQWLRVPDGLFCGHFATPEALAKRLKRQLHLLFWLGTPLLSLWLLIDSYNSPELQTGLGRLIFLLLTLSLILFWRGIWRVSHELNQMTQGRRWWQSAHLWIAMLILFNIAMFLLGVWGYILTALFFMLILLVVILQVLGAFLVFKLGLRWLLIAERRLAFSRARARRAELVAARENSEDNSAPLKENYLDLQTISDQSRILLKSLTLLLLGIMLWLTLGDFLPTLQVLESVQLWSSLSQQGAEQILTHVTLRDLILGLLVLWISIMAAQNLPGLLELLALRHLDLTPGTSYAITTLLKYTLILVGVLVAISQFGLEWGKLQWLIAALGVGLGFGLQEIVANFVSGLIILFEKPVRIGDTVTLGDVTGTVSRIQIRATTITDWDRKEVIIPNKTFITNQLINWSLSDAITRVVIKIGIAYGSDEELAEKLLLEVAHNNPRVLDDPEPDAYFREFADSSLQIDLRVFVSTMSDRVPVTDELNKAINKTFNENGIEIAFPQLDVHLHRAKPTPGPETA</sequence>
<evidence type="ECO:0000259" key="10">
    <source>
        <dbReference type="Pfam" id="PF00924"/>
    </source>
</evidence>
<dbReference type="GO" id="GO:0008381">
    <property type="term" value="F:mechanosensitive monoatomic ion channel activity"/>
    <property type="evidence" value="ECO:0007669"/>
    <property type="project" value="UniProtKB-ARBA"/>
</dbReference>
<dbReference type="InterPro" id="IPR025692">
    <property type="entry name" value="MscS_IM_dom1"/>
</dbReference>
<keyword evidence="3" id="KW-1003">Cell membrane</keyword>
<feature type="transmembrane region" description="Helical" evidence="8">
    <location>
        <begin position="546"/>
        <end position="566"/>
    </location>
</feature>
<evidence type="ECO:0000256" key="5">
    <source>
        <dbReference type="ARBA" id="ARBA00022989"/>
    </source>
</evidence>
<evidence type="ECO:0000256" key="1">
    <source>
        <dbReference type="ARBA" id="ARBA00004651"/>
    </source>
</evidence>
<dbReference type="InterPro" id="IPR006686">
    <property type="entry name" value="MscS_channel_CS"/>
</dbReference>
<evidence type="ECO:0000256" key="9">
    <source>
        <dbReference type="SAM" id="SignalP"/>
    </source>
</evidence>
<proteinExistence type="inferred from homology"/>
<dbReference type="InterPro" id="IPR023408">
    <property type="entry name" value="MscS_beta-dom_sf"/>
</dbReference>
<feature type="domain" description="Mechanosensitive ion channel MscS" evidence="10">
    <location>
        <begin position="903"/>
        <end position="968"/>
    </location>
</feature>
<evidence type="ECO:0000256" key="6">
    <source>
        <dbReference type="ARBA" id="ARBA00023136"/>
    </source>
</evidence>
<name>A0A1H4FR86_9GAMM</name>
<dbReference type="STRING" id="1122198.SAMN02745729_11275"/>
<dbReference type="Gene3D" id="1.10.287.1260">
    <property type="match status" value="1"/>
</dbReference>
<dbReference type="OrthoDB" id="9799209at2"/>
<keyword evidence="9" id="KW-0732">Signal</keyword>
<dbReference type="FunFam" id="2.30.30.60:FF:000001">
    <property type="entry name" value="MscS Mechanosensitive ion channel"/>
    <property type="match status" value="1"/>
</dbReference>
<feature type="domain" description="Mechanosensitive ion channel MscS porin" evidence="12">
    <location>
        <begin position="36"/>
        <end position="256"/>
    </location>
</feature>
<dbReference type="InterPro" id="IPR006685">
    <property type="entry name" value="MscS_channel_2nd"/>
</dbReference>
<feature type="transmembrane region" description="Helical" evidence="8">
    <location>
        <begin position="623"/>
        <end position="643"/>
    </location>
</feature>
<dbReference type="RefSeq" id="WP_091827215.1">
    <property type="nucleotide sequence ID" value="NZ_FNRJ01000012.1"/>
</dbReference>
<dbReference type="PANTHER" id="PTHR30347">
    <property type="entry name" value="POTASSIUM CHANNEL RELATED"/>
    <property type="match status" value="1"/>
</dbReference>
<dbReference type="EMBL" id="FNRJ01000012">
    <property type="protein sequence ID" value="SEA99804.1"/>
    <property type="molecule type" value="Genomic_DNA"/>
</dbReference>
<dbReference type="InterPro" id="IPR049142">
    <property type="entry name" value="MS_channel_1st"/>
</dbReference>
<evidence type="ECO:0000256" key="8">
    <source>
        <dbReference type="SAM" id="Phobius"/>
    </source>
</evidence>
<evidence type="ECO:0000313" key="15">
    <source>
        <dbReference type="EMBL" id="SEA99804.1"/>
    </source>
</evidence>
<feature type="transmembrane region" description="Helical" evidence="8">
    <location>
        <begin position="515"/>
        <end position="534"/>
    </location>
</feature>
<dbReference type="InterPro" id="IPR049278">
    <property type="entry name" value="MS_channel_C"/>
</dbReference>
<feature type="transmembrane region" description="Helical" evidence="8">
    <location>
        <begin position="886"/>
        <end position="915"/>
    </location>
</feature>
<dbReference type="SUPFAM" id="SSF82689">
    <property type="entry name" value="Mechanosensitive channel protein MscS (YggB), C-terminal domain"/>
    <property type="match status" value="1"/>
</dbReference>
<reference evidence="16" key="1">
    <citation type="submission" date="2016-10" db="EMBL/GenBank/DDBJ databases">
        <authorList>
            <person name="Varghese N."/>
            <person name="Submissions S."/>
        </authorList>
    </citation>
    <scope>NUCLEOTIDE SEQUENCE [LARGE SCALE GENOMIC DNA]</scope>
    <source>
        <strain evidence="16">DSM 11526</strain>
    </source>
</reference>
<evidence type="ECO:0000256" key="4">
    <source>
        <dbReference type="ARBA" id="ARBA00022692"/>
    </source>
</evidence>
<dbReference type="InterPro" id="IPR052702">
    <property type="entry name" value="MscS-like_channel"/>
</dbReference>
<feature type="transmembrane region" description="Helical" evidence="8">
    <location>
        <begin position="765"/>
        <end position="783"/>
    </location>
</feature>
<feature type="domain" description="Mechanosensitive ion channel transmembrane helices 2/3" evidence="14">
    <location>
        <begin position="860"/>
        <end position="901"/>
    </location>
</feature>
<evidence type="ECO:0000259" key="14">
    <source>
        <dbReference type="Pfam" id="PF21088"/>
    </source>
</evidence>
<evidence type="ECO:0000256" key="7">
    <source>
        <dbReference type="SAM" id="Coils"/>
    </source>
</evidence>
<keyword evidence="4 8" id="KW-0812">Transmembrane</keyword>
<comment type="subcellular location">
    <subcellularLocation>
        <location evidence="1">Cell membrane</location>
        <topology evidence="1">Multi-pass membrane protein</topology>
    </subcellularLocation>
</comment>
<keyword evidence="16" id="KW-1185">Reference proteome</keyword>
<feature type="transmembrane region" description="Helical" evidence="8">
    <location>
        <begin position="691"/>
        <end position="713"/>
    </location>
</feature>
<dbReference type="PANTHER" id="PTHR30347:SF1">
    <property type="entry name" value="MECHANOSENSITIVE CHANNEL MSCK"/>
    <property type="match status" value="1"/>
</dbReference>